<organism evidence="1 2">
    <name type="scientific">Armillaria ostoyae</name>
    <name type="common">Armillaria root rot fungus</name>
    <dbReference type="NCBI Taxonomy" id="47428"/>
    <lineage>
        <taxon>Eukaryota</taxon>
        <taxon>Fungi</taxon>
        <taxon>Dikarya</taxon>
        <taxon>Basidiomycota</taxon>
        <taxon>Agaricomycotina</taxon>
        <taxon>Agaricomycetes</taxon>
        <taxon>Agaricomycetidae</taxon>
        <taxon>Agaricales</taxon>
        <taxon>Marasmiineae</taxon>
        <taxon>Physalacriaceae</taxon>
        <taxon>Armillaria</taxon>
    </lineage>
</organism>
<dbReference type="EMBL" id="FUEG01000005">
    <property type="protein sequence ID" value="SJL04351.1"/>
    <property type="molecule type" value="Genomic_DNA"/>
</dbReference>
<keyword evidence="2" id="KW-1185">Reference proteome</keyword>
<dbReference type="OrthoDB" id="3068543at2759"/>
<sequence length="122" mass="13777">MPQPIGHAPNDAAYLGIKPILMQPPKPFKGAHNDIEHFIGDCITYFEVFAAYFLLDSQTVPFAASYFEGPAKEWWFVALLTAQFCDPAVEIVHERKMFEVCMGKNPASQFFYELEKEAKLAG</sequence>
<dbReference type="Proteomes" id="UP000219338">
    <property type="component" value="Unassembled WGS sequence"/>
</dbReference>
<dbReference type="AlphaFoldDB" id="A0A284R6J8"/>
<accession>A0A284R6J8</accession>
<gene>
    <name evidence="1" type="ORF">ARMOST_07717</name>
</gene>
<evidence type="ECO:0000313" key="2">
    <source>
        <dbReference type="Proteomes" id="UP000219338"/>
    </source>
</evidence>
<evidence type="ECO:0008006" key="3">
    <source>
        <dbReference type="Google" id="ProtNLM"/>
    </source>
</evidence>
<dbReference type="OMA" id="HNDIEHF"/>
<evidence type="ECO:0000313" key="1">
    <source>
        <dbReference type="EMBL" id="SJL04351.1"/>
    </source>
</evidence>
<proteinExistence type="predicted"/>
<name>A0A284R6J8_ARMOS</name>
<protein>
    <recommendedName>
        <fullName evidence="3">Retrotransposon gag domain-containing protein</fullName>
    </recommendedName>
</protein>
<reference evidence="2" key="1">
    <citation type="journal article" date="2017" name="Nat. Ecol. Evol.">
        <title>Genome expansion and lineage-specific genetic innovations in the forest pathogenic fungi Armillaria.</title>
        <authorList>
            <person name="Sipos G."/>
            <person name="Prasanna A.N."/>
            <person name="Walter M.C."/>
            <person name="O'Connor E."/>
            <person name="Balint B."/>
            <person name="Krizsan K."/>
            <person name="Kiss B."/>
            <person name="Hess J."/>
            <person name="Varga T."/>
            <person name="Slot J."/>
            <person name="Riley R."/>
            <person name="Boka B."/>
            <person name="Rigling D."/>
            <person name="Barry K."/>
            <person name="Lee J."/>
            <person name="Mihaltcheva S."/>
            <person name="LaButti K."/>
            <person name="Lipzen A."/>
            <person name="Waldron R."/>
            <person name="Moloney N.M."/>
            <person name="Sperisen C."/>
            <person name="Kredics L."/>
            <person name="Vagvoelgyi C."/>
            <person name="Patrignani A."/>
            <person name="Fitzpatrick D."/>
            <person name="Nagy I."/>
            <person name="Doyle S."/>
            <person name="Anderson J.B."/>
            <person name="Grigoriev I.V."/>
            <person name="Gueldener U."/>
            <person name="Muensterkoetter M."/>
            <person name="Nagy L.G."/>
        </authorList>
    </citation>
    <scope>NUCLEOTIDE SEQUENCE [LARGE SCALE GENOMIC DNA]</scope>
    <source>
        <strain evidence="2">C18/9</strain>
    </source>
</reference>